<proteinExistence type="inferred from homology"/>
<evidence type="ECO:0000256" key="6">
    <source>
        <dbReference type="ARBA" id="ARBA00023136"/>
    </source>
</evidence>
<dbReference type="InterPro" id="IPR051115">
    <property type="entry name" value="LAPTM_transporter"/>
</dbReference>
<dbReference type="GO" id="GO:0012505">
    <property type="term" value="C:endomembrane system"/>
    <property type="evidence" value="ECO:0007669"/>
    <property type="project" value="UniProtKB-SubCell"/>
</dbReference>
<keyword evidence="3" id="KW-0813">Transport</keyword>
<organism evidence="9">
    <name type="scientific">Culex tarsalis</name>
    <name type="common">Encephalitis mosquito</name>
    <dbReference type="NCBI Taxonomy" id="7177"/>
    <lineage>
        <taxon>Eukaryota</taxon>
        <taxon>Metazoa</taxon>
        <taxon>Ecdysozoa</taxon>
        <taxon>Arthropoda</taxon>
        <taxon>Hexapoda</taxon>
        <taxon>Insecta</taxon>
        <taxon>Pterygota</taxon>
        <taxon>Neoptera</taxon>
        <taxon>Endopterygota</taxon>
        <taxon>Diptera</taxon>
        <taxon>Nematocera</taxon>
        <taxon>Culicoidea</taxon>
        <taxon>Culicidae</taxon>
        <taxon>Culicinae</taxon>
        <taxon>Culicini</taxon>
        <taxon>Culex</taxon>
        <taxon>Culex</taxon>
    </lineage>
</organism>
<dbReference type="Pfam" id="PF03821">
    <property type="entry name" value="Mtp"/>
    <property type="match status" value="1"/>
</dbReference>
<evidence type="ECO:0000256" key="1">
    <source>
        <dbReference type="ARBA" id="ARBA00004127"/>
    </source>
</evidence>
<feature type="transmembrane region" description="Helical" evidence="8">
    <location>
        <begin position="106"/>
        <end position="126"/>
    </location>
</feature>
<evidence type="ECO:0000256" key="2">
    <source>
        <dbReference type="ARBA" id="ARBA00010076"/>
    </source>
</evidence>
<evidence type="ECO:0000256" key="8">
    <source>
        <dbReference type="SAM" id="Phobius"/>
    </source>
</evidence>
<dbReference type="GO" id="GO:0005765">
    <property type="term" value="C:lysosomal membrane"/>
    <property type="evidence" value="ECO:0007669"/>
    <property type="project" value="TreeGrafter"/>
</dbReference>
<sequence length="352" mass="39162">MLRIRPKLGSTMGSKEWTCCFGLHVRTTTIIIGVWHLILNVLALGILSIIIRTNNFHLLLDDYKSNEDDENEIAPILPTPLSKVDPPYAYRDHFQQAGLHSNDVDMSGLVFLCMIAVTLMLIYGAVKGKPSHLLPFFCLQIFDFAIATLTAAGHLCYIRSMHLWITESQNRLPWREELIKLNPQTLSVLVLIGFILFIFLKAYAIGVVWRCYKFLTFRQHNLRSTLPYTIPVTVDATNVSQERDNNLLLPDYEEAITQSLKQAPPPSYVVAMAMSNKPVADSSGPAETTPSEPSDPNQEDTISNSDPPPYNAIEDNAEARDENHVSVIAIDSTAAAAEVPAQSLNKNTGDVL</sequence>
<evidence type="ECO:0000256" key="7">
    <source>
        <dbReference type="SAM" id="MobiDB-lite"/>
    </source>
</evidence>
<evidence type="ECO:0000256" key="5">
    <source>
        <dbReference type="ARBA" id="ARBA00022989"/>
    </source>
</evidence>
<comment type="similarity">
    <text evidence="2">Belongs to the LAPTM4/LAPTM5 transporter family.</text>
</comment>
<dbReference type="AlphaFoldDB" id="A0A1Q3G3X1"/>
<dbReference type="PANTHER" id="PTHR12479">
    <property type="entry name" value="LYSOSOMAL-ASSOCIATED TRANSMEMBRANE PROTEIN"/>
    <property type="match status" value="1"/>
</dbReference>
<feature type="transmembrane region" description="Helical" evidence="8">
    <location>
        <begin position="185"/>
        <end position="209"/>
    </location>
</feature>
<evidence type="ECO:0000313" key="9">
    <source>
        <dbReference type="EMBL" id="JAV34505.1"/>
    </source>
</evidence>
<feature type="transmembrane region" description="Helical" evidence="8">
    <location>
        <begin position="30"/>
        <end position="51"/>
    </location>
</feature>
<protein>
    <submittedName>
        <fullName evidence="9">Putative lysosomal-associated transmembrane protein</fullName>
    </submittedName>
</protein>
<evidence type="ECO:0000256" key="3">
    <source>
        <dbReference type="ARBA" id="ARBA00022448"/>
    </source>
</evidence>
<dbReference type="EMBL" id="GFDL01000540">
    <property type="protein sequence ID" value="JAV34505.1"/>
    <property type="molecule type" value="Transcribed_RNA"/>
</dbReference>
<keyword evidence="6 8" id="KW-0472">Membrane</keyword>
<evidence type="ECO:0000256" key="4">
    <source>
        <dbReference type="ARBA" id="ARBA00022692"/>
    </source>
</evidence>
<feature type="transmembrane region" description="Helical" evidence="8">
    <location>
        <begin position="133"/>
        <end position="165"/>
    </location>
</feature>
<feature type="compositionally biased region" description="Polar residues" evidence="7">
    <location>
        <begin position="285"/>
        <end position="305"/>
    </location>
</feature>
<dbReference type="InterPro" id="IPR004687">
    <property type="entry name" value="LAPTM4/5"/>
</dbReference>
<feature type="region of interest" description="Disordered" evidence="7">
    <location>
        <begin position="279"/>
        <end position="324"/>
    </location>
</feature>
<keyword evidence="5 8" id="KW-1133">Transmembrane helix</keyword>
<reference evidence="9" key="1">
    <citation type="submission" date="2017-01" db="EMBL/GenBank/DDBJ databases">
        <title>A deep insight into the sialotranscriptome of adult male and female Cluex tarsalis mosquitoes.</title>
        <authorList>
            <person name="Ribeiro J.M."/>
            <person name="Moreira F."/>
            <person name="Bernard K.A."/>
            <person name="Calvo E."/>
        </authorList>
    </citation>
    <scope>NUCLEOTIDE SEQUENCE</scope>
    <source>
        <strain evidence="9">Kern County</strain>
        <tissue evidence="9">Salivary glands</tissue>
    </source>
</reference>
<comment type="subcellular location">
    <subcellularLocation>
        <location evidence="1">Endomembrane system</location>
        <topology evidence="1">Multi-pass membrane protein</topology>
    </subcellularLocation>
</comment>
<dbReference type="PANTHER" id="PTHR12479:SF10">
    <property type="entry name" value="LYSOSOMAL-ASSOCIATED TRANSMEMBRANE PROTEIN"/>
    <property type="match status" value="1"/>
</dbReference>
<name>A0A1Q3G3X1_CULTA</name>
<keyword evidence="4 8" id="KW-0812">Transmembrane</keyword>
<accession>A0A1Q3G3X1</accession>